<evidence type="ECO:0000256" key="1">
    <source>
        <dbReference type="SAM" id="MobiDB-lite"/>
    </source>
</evidence>
<dbReference type="EMBL" id="CAJOBJ010185652">
    <property type="protein sequence ID" value="CAF4934972.1"/>
    <property type="molecule type" value="Genomic_DNA"/>
</dbReference>
<gene>
    <name evidence="2" type="ORF">BYL167_LOCUS43923</name>
    <name evidence="3" type="ORF">GIL414_LOCUS53508</name>
    <name evidence="4" type="ORF">SMN809_LOCUS54977</name>
</gene>
<dbReference type="Proteomes" id="UP000681967">
    <property type="component" value="Unassembled WGS sequence"/>
</dbReference>
<feature type="non-terminal residue" evidence="4">
    <location>
        <position position="1"/>
    </location>
</feature>
<feature type="compositionally biased region" description="Basic and acidic residues" evidence="1">
    <location>
        <begin position="14"/>
        <end position="29"/>
    </location>
</feature>
<protein>
    <submittedName>
        <fullName evidence="4">Uncharacterized protein</fullName>
    </submittedName>
</protein>
<feature type="compositionally biased region" description="Polar residues" evidence="1">
    <location>
        <begin position="61"/>
        <end position="81"/>
    </location>
</feature>
<evidence type="ECO:0000313" key="2">
    <source>
        <dbReference type="EMBL" id="CAF4696380.1"/>
    </source>
</evidence>
<name>A0A8S3DE90_9BILA</name>
<evidence type="ECO:0000313" key="3">
    <source>
        <dbReference type="EMBL" id="CAF4934972.1"/>
    </source>
</evidence>
<feature type="non-terminal residue" evidence="4">
    <location>
        <position position="81"/>
    </location>
</feature>
<sequence length="81" mass="9314">FPEQKQILDSATEEQTKNLNEKDDLETKQAEPMIIDNQQEDEKEQGKSSTLQKEPIRKPKSSSIHDQPSLTSETNENNEMI</sequence>
<dbReference type="AlphaFoldDB" id="A0A8S3DE90"/>
<evidence type="ECO:0000313" key="4">
    <source>
        <dbReference type="EMBL" id="CAF4967628.1"/>
    </source>
</evidence>
<accession>A0A8S3DE90</accession>
<comment type="caution">
    <text evidence="4">The sequence shown here is derived from an EMBL/GenBank/DDBJ whole genome shotgun (WGS) entry which is preliminary data.</text>
</comment>
<reference evidence="4" key="1">
    <citation type="submission" date="2021-02" db="EMBL/GenBank/DDBJ databases">
        <authorList>
            <person name="Nowell W R."/>
        </authorList>
    </citation>
    <scope>NUCLEOTIDE SEQUENCE</scope>
</reference>
<feature type="region of interest" description="Disordered" evidence="1">
    <location>
        <begin position="1"/>
        <end position="81"/>
    </location>
</feature>
<dbReference type="Proteomes" id="UP000676336">
    <property type="component" value="Unassembled WGS sequence"/>
</dbReference>
<evidence type="ECO:0000313" key="5">
    <source>
        <dbReference type="Proteomes" id="UP000676336"/>
    </source>
</evidence>
<dbReference type="EMBL" id="CAJOBI010193061">
    <property type="protein sequence ID" value="CAF4967628.1"/>
    <property type="molecule type" value="Genomic_DNA"/>
</dbReference>
<dbReference type="EMBL" id="CAJOBH010118000">
    <property type="protein sequence ID" value="CAF4696380.1"/>
    <property type="molecule type" value="Genomic_DNA"/>
</dbReference>
<organism evidence="4 5">
    <name type="scientific">Rotaria magnacalcarata</name>
    <dbReference type="NCBI Taxonomy" id="392030"/>
    <lineage>
        <taxon>Eukaryota</taxon>
        <taxon>Metazoa</taxon>
        <taxon>Spiralia</taxon>
        <taxon>Gnathifera</taxon>
        <taxon>Rotifera</taxon>
        <taxon>Eurotatoria</taxon>
        <taxon>Bdelloidea</taxon>
        <taxon>Philodinida</taxon>
        <taxon>Philodinidae</taxon>
        <taxon>Rotaria</taxon>
    </lineage>
</organism>
<proteinExistence type="predicted"/>
<dbReference type="Proteomes" id="UP000681720">
    <property type="component" value="Unassembled WGS sequence"/>
</dbReference>